<dbReference type="PANTHER" id="PTHR11846:SF0">
    <property type="entry name" value="ADENYLOSUCCINATE SYNTHETASE"/>
    <property type="match status" value="1"/>
</dbReference>
<keyword evidence="2" id="KW-0479">Metal-binding</keyword>
<dbReference type="Pfam" id="PF00709">
    <property type="entry name" value="Adenylsucc_synt"/>
    <property type="match status" value="1"/>
</dbReference>
<dbReference type="GO" id="GO:0005525">
    <property type="term" value="F:GTP binding"/>
    <property type="evidence" value="ECO:0007669"/>
    <property type="project" value="UniProtKB-KW"/>
</dbReference>
<name>T1CJZ4_9ZZZZ</name>
<dbReference type="EMBL" id="AUZX01005363">
    <property type="protein sequence ID" value="EQD68195.1"/>
    <property type="molecule type" value="Genomic_DNA"/>
</dbReference>
<feature type="non-terminal residue" evidence="7">
    <location>
        <position position="159"/>
    </location>
</feature>
<proteinExistence type="inferred from homology"/>
<dbReference type="InterPro" id="IPR042111">
    <property type="entry name" value="Adenylosuccinate_synth_dom3"/>
</dbReference>
<evidence type="ECO:0000256" key="5">
    <source>
        <dbReference type="ARBA" id="ARBA00022842"/>
    </source>
</evidence>
<keyword evidence="5" id="KW-0460">Magnesium</keyword>
<dbReference type="GO" id="GO:0046040">
    <property type="term" value="P:IMP metabolic process"/>
    <property type="evidence" value="ECO:0007669"/>
    <property type="project" value="TreeGrafter"/>
</dbReference>
<keyword evidence="1 7" id="KW-0436">Ligase</keyword>
<reference evidence="7" key="2">
    <citation type="journal article" date="2014" name="ISME J.">
        <title>Microbial stratification in low pH oxic and suboxic macroscopic growths along an acid mine drainage.</title>
        <authorList>
            <person name="Mendez-Garcia C."/>
            <person name="Mesa V."/>
            <person name="Sprenger R.R."/>
            <person name="Richter M."/>
            <person name="Diez M.S."/>
            <person name="Solano J."/>
            <person name="Bargiela R."/>
            <person name="Golyshina O.V."/>
            <person name="Manteca A."/>
            <person name="Ramos J.L."/>
            <person name="Gallego J.R."/>
            <person name="Llorente I."/>
            <person name="Martins Dos Santos V.A."/>
            <person name="Jensen O.N."/>
            <person name="Pelaez A.I."/>
            <person name="Sanchez J."/>
            <person name="Ferrer M."/>
        </authorList>
    </citation>
    <scope>NUCLEOTIDE SEQUENCE</scope>
</reference>
<feature type="non-terminal residue" evidence="7">
    <location>
        <position position="1"/>
    </location>
</feature>
<dbReference type="InterPro" id="IPR042109">
    <property type="entry name" value="Adenylosuccinate_synth_dom1"/>
</dbReference>
<evidence type="ECO:0000256" key="2">
    <source>
        <dbReference type="ARBA" id="ARBA00022723"/>
    </source>
</evidence>
<dbReference type="SMART" id="SM00788">
    <property type="entry name" value="Adenylsucc_synt"/>
    <property type="match status" value="1"/>
</dbReference>
<dbReference type="AlphaFoldDB" id="T1CJZ4"/>
<protein>
    <submittedName>
        <fullName evidence="7">Adenylosuccinate synthetase</fullName>
        <ecNumber evidence="7">6.3.4.4</ecNumber>
    </submittedName>
</protein>
<evidence type="ECO:0000256" key="1">
    <source>
        <dbReference type="ARBA" id="ARBA00022598"/>
    </source>
</evidence>
<keyword evidence="4" id="KW-0658">Purine biosynthesis</keyword>
<dbReference type="Gene3D" id="3.40.440.10">
    <property type="entry name" value="Adenylosuccinate Synthetase, subunit A, domain 1"/>
    <property type="match status" value="1"/>
</dbReference>
<comment type="caution">
    <text evidence="7">The sequence shown here is derived from an EMBL/GenBank/DDBJ whole genome shotgun (WGS) entry which is preliminary data.</text>
</comment>
<keyword evidence="3" id="KW-0547">Nucleotide-binding</keyword>
<dbReference type="InterPro" id="IPR042110">
    <property type="entry name" value="Adenylosuccinate_synth_dom2"/>
</dbReference>
<dbReference type="Gene3D" id="3.90.170.10">
    <property type="entry name" value="Adenylosuccinate Synthetase, subunit A, domain 3"/>
    <property type="match status" value="1"/>
</dbReference>
<evidence type="ECO:0000256" key="3">
    <source>
        <dbReference type="ARBA" id="ARBA00022741"/>
    </source>
</evidence>
<dbReference type="PANTHER" id="PTHR11846">
    <property type="entry name" value="ADENYLOSUCCINATE SYNTHETASE"/>
    <property type="match status" value="1"/>
</dbReference>
<keyword evidence="6" id="KW-0342">GTP-binding</keyword>
<dbReference type="SUPFAM" id="SSF52540">
    <property type="entry name" value="P-loop containing nucleoside triphosphate hydrolases"/>
    <property type="match status" value="1"/>
</dbReference>
<dbReference type="GO" id="GO:0044208">
    <property type="term" value="P:'de novo' AMP biosynthetic process"/>
    <property type="evidence" value="ECO:0007669"/>
    <property type="project" value="TreeGrafter"/>
</dbReference>
<dbReference type="GO" id="GO:0004019">
    <property type="term" value="F:adenylosuccinate synthase activity"/>
    <property type="evidence" value="ECO:0007669"/>
    <property type="project" value="UniProtKB-EC"/>
</dbReference>
<gene>
    <name evidence="7" type="ORF">B1A_07445</name>
</gene>
<dbReference type="GO" id="GO:0005737">
    <property type="term" value="C:cytoplasm"/>
    <property type="evidence" value="ECO:0007669"/>
    <property type="project" value="TreeGrafter"/>
</dbReference>
<dbReference type="HAMAP" id="MF_00011">
    <property type="entry name" value="Adenylosucc_synth"/>
    <property type="match status" value="1"/>
</dbReference>
<dbReference type="GO" id="GO:0046872">
    <property type="term" value="F:metal ion binding"/>
    <property type="evidence" value="ECO:0007669"/>
    <property type="project" value="UniProtKB-KW"/>
</dbReference>
<dbReference type="Gene3D" id="1.10.300.10">
    <property type="entry name" value="Adenylosuccinate Synthetase, subunit A, domain 2"/>
    <property type="match status" value="1"/>
</dbReference>
<evidence type="ECO:0000256" key="6">
    <source>
        <dbReference type="ARBA" id="ARBA00023134"/>
    </source>
</evidence>
<sequence>RLKRYVCDTSRAVSDAINAGERVLFEGAQGSLLDVDHGTYPYVTSSHPIAGGVTIGSGVGPTKISGVIGVIKAYTSRVGDGPFPTELKDSLGDAIRERGREYGTTTGRPRRIGWLDGVLLSYAARINGMTHIAINSMDVLSGRERVRVAVAYELDGKVI</sequence>
<reference evidence="7" key="1">
    <citation type="submission" date="2013-08" db="EMBL/GenBank/DDBJ databases">
        <authorList>
            <person name="Mendez C."/>
            <person name="Richter M."/>
            <person name="Ferrer M."/>
            <person name="Sanchez J."/>
        </authorList>
    </citation>
    <scope>NUCLEOTIDE SEQUENCE</scope>
</reference>
<organism evidence="7">
    <name type="scientific">mine drainage metagenome</name>
    <dbReference type="NCBI Taxonomy" id="410659"/>
    <lineage>
        <taxon>unclassified sequences</taxon>
        <taxon>metagenomes</taxon>
        <taxon>ecological metagenomes</taxon>
    </lineage>
</organism>
<dbReference type="EC" id="6.3.4.4" evidence="7"/>
<accession>T1CJZ4</accession>
<dbReference type="InterPro" id="IPR027417">
    <property type="entry name" value="P-loop_NTPase"/>
</dbReference>
<evidence type="ECO:0000313" key="7">
    <source>
        <dbReference type="EMBL" id="EQD68195.1"/>
    </source>
</evidence>
<dbReference type="InterPro" id="IPR001114">
    <property type="entry name" value="Adenylosuccinate_synthetase"/>
</dbReference>
<evidence type="ECO:0000256" key="4">
    <source>
        <dbReference type="ARBA" id="ARBA00022755"/>
    </source>
</evidence>